<dbReference type="GO" id="GO:0051301">
    <property type="term" value="P:cell division"/>
    <property type="evidence" value="ECO:0007669"/>
    <property type="project" value="UniProtKB-KW"/>
</dbReference>
<dbReference type="SMART" id="SM00385">
    <property type="entry name" value="CYCLIN"/>
    <property type="match status" value="2"/>
</dbReference>
<dbReference type="STRING" id="3469.A0A4Y7KK26"/>
<keyword evidence="3" id="KW-0131">Cell cycle</keyword>
<reference evidence="7 8" key="1">
    <citation type="journal article" date="2018" name="Science">
        <title>The opium poppy genome and morphinan production.</title>
        <authorList>
            <person name="Guo L."/>
            <person name="Winzer T."/>
            <person name="Yang X."/>
            <person name="Li Y."/>
            <person name="Ning Z."/>
            <person name="He Z."/>
            <person name="Teodor R."/>
            <person name="Lu Y."/>
            <person name="Bowser T.A."/>
            <person name="Graham I.A."/>
            <person name="Ye K."/>
        </authorList>
    </citation>
    <scope>NUCLEOTIDE SEQUENCE [LARGE SCALE GENOMIC DNA]</scope>
    <source>
        <strain evidence="8">cv. HN1</strain>
        <tissue evidence="7">Leaves</tissue>
    </source>
</reference>
<dbReference type="EMBL" id="CM010722">
    <property type="protein sequence ID" value="RZC72541.1"/>
    <property type="molecule type" value="Genomic_DNA"/>
</dbReference>
<keyword evidence="8" id="KW-1185">Reference proteome</keyword>
<evidence type="ECO:0000256" key="1">
    <source>
        <dbReference type="ARBA" id="ARBA00022618"/>
    </source>
</evidence>
<dbReference type="Gene3D" id="1.10.472.10">
    <property type="entry name" value="Cyclin-like"/>
    <property type="match status" value="2"/>
</dbReference>
<comment type="similarity">
    <text evidence="4">Belongs to the cyclin family.</text>
</comment>
<protein>
    <submittedName>
        <fullName evidence="7">Uncharacterized protein</fullName>
    </submittedName>
</protein>
<evidence type="ECO:0000256" key="2">
    <source>
        <dbReference type="ARBA" id="ARBA00023127"/>
    </source>
</evidence>
<dbReference type="AlphaFoldDB" id="A0A4Y7KK26"/>
<dbReference type="Proteomes" id="UP000316621">
    <property type="component" value="Chromosome 8"/>
</dbReference>
<proteinExistence type="inferred from homology"/>
<feature type="domain" description="Cyclin C-terminal" evidence="6">
    <location>
        <begin position="538"/>
        <end position="653"/>
    </location>
</feature>
<dbReference type="InterPro" id="IPR039361">
    <property type="entry name" value="Cyclin"/>
</dbReference>
<dbReference type="PANTHER" id="PTHR10177">
    <property type="entry name" value="CYCLINS"/>
    <property type="match status" value="1"/>
</dbReference>
<dbReference type="InterPro" id="IPR006671">
    <property type="entry name" value="Cyclin_N"/>
</dbReference>
<evidence type="ECO:0000313" key="8">
    <source>
        <dbReference type="Proteomes" id="UP000316621"/>
    </source>
</evidence>
<feature type="domain" description="Cyclin-like" evidence="5">
    <location>
        <begin position="442"/>
        <end position="529"/>
    </location>
</feature>
<dbReference type="InterPro" id="IPR004367">
    <property type="entry name" value="Cyclin_C-dom"/>
</dbReference>
<keyword evidence="1" id="KW-0132">Cell division</keyword>
<sequence>MKAIESRMSEKSNFTKKNQKFEPVSIMKKLRSKIPRRKRFQISPILGESSSNSLYRVEKRKPNDEVSSVLIPDEISCTSNLISVGSETLQEFKLSLKQQQEQKKKQVVVSKTENCSDDRRILTRYCYKQKEIEETATEKVSESHSCGVVFSGDEFSGRKWKSRARKVDENDEGGNNRNVSEAISFSETSCIQSVYSSIKNSRKNSKSEEEFTSNDSVAKKAKVEIQGGESVSEIMFVPKSNSELKNENEFVGDEIRAPVASISDLSRNYCKVESNLKFADSESTAINQKPEDFESDCELVCSEEYSYGAEESDYSKTISDLDSEFSDYVGSSLYDSESQTDFSQGSDLNPTTYYSFLTEYSKEFSRLSFVASSDCKISSQIHKDYSEKLTYLKFEDENHEDSYTKFRRRERNHVILKDYFEDYYTTTDYGDFLLQQRQAIVNWITDESGLRELNLETVFLCVSLMDRFLSQGFFKTKRKLQLLGIACLTLATRIEENQMYNCIRQKTFQIGSDVYSRCEVVAMEWLVQEILNFQCFLPTTYNLLWFYLKAARADQEMEDTAKYLAVLSLMDPDLLCYWPSTVAAGLVILSALVSNKDSSCQFIMETHVRTYNDDLPECIESLEWMVKKTFPPPYCINKLPSCILQNTRTITKLFDFFFCLRYKERIFRKLFPVTKYK</sequence>
<dbReference type="SUPFAM" id="SSF47954">
    <property type="entry name" value="Cyclin-like"/>
    <property type="match status" value="2"/>
</dbReference>
<dbReference type="InterPro" id="IPR048258">
    <property type="entry name" value="Cyclins_cyclin-box"/>
</dbReference>
<evidence type="ECO:0000256" key="3">
    <source>
        <dbReference type="ARBA" id="ARBA00023306"/>
    </source>
</evidence>
<name>A0A4Y7KK26_PAPSO</name>
<gene>
    <name evidence="7" type="ORF">C5167_048021</name>
</gene>
<keyword evidence="2 4" id="KW-0195">Cyclin</keyword>
<evidence type="ECO:0000259" key="5">
    <source>
        <dbReference type="SMART" id="SM00385"/>
    </source>
</evidence>
<dbReference type="PROSITE" id="PS00292">
    <property type="entry name" value="CYCLINS"/>
    <property type="match status" value="1"/>
</dbReference>
<organism evidence="7 8">
    <name type="scientific">Papaver somniferum</name>
    <name type="common">Opium poppy</name>
    <dbReference type="NCBI Taxonomy" id="3469"/>
    <lineage>
        <taxon>Eukaryota</taxon>
        <taxon>Viridiplantae</taxon>
        <taxon>Streptophyta</taxon>
        <taxon>Embryophyta</taxon>
        <taxon>Tracheophyta</taxon>
        <taxon>Spermatophyta</taxon>
        <taxon>Magnoliopsida</taxon>
        <taxon>Ranunculales</taxon>
        <taxon>Papaveraceae</taxon>
        <taxon>Papaveroideae</taxon>
        <taxon>Papaver</taxon>
    </lineage>
</organism>
<dbReference type="SMART" id="SM01332">
    <property type="entry name" value="Cyclin_C"/>
    <property type="match status" value="1"/>
</dbReference>
<dbReference type="Pfam" id="PF02984">
    <property type="entry name" value="Cyclin_C"/>
    <property type="match status" value="1"/>
</dbReference>
<evidence type="ECO:0000256" key="4">
    <source>
        <dbReference type="RuleBase" id="RU000383"/>
    </source>
</evidence>
<dbReference type="Pfam" id="PF00134">
    <property type="entry name" value="Cyclin_N"/>
    <property type="match status" value="1"/>
</dbReference>
<feature type="domain" description="Cyclin-like" evidence="5">
    <location>
        <begin position="542"/>
        <end position="627"/>
    </location>
</feature>
<dbReference type="InterPro" id="IPR013763">
    <property type="entry name" value="Cyclin-like_dom"/>
</dbReference>
<dbReference type="InterPro" id="IPR036915">
    <property type="entry name" value="Cyclin-like_sf"/>
</dbReference>
<dbReference type="Gramene" id="RZC72541">
    <property type="protein sequence ID" value="RZC72541"/>
    <property type="gene ID" value="C5167_048021"/>
</dbReference>
<evidence type="ECO:0000313" key="7">
    <source>
        <dbReference type="EMBL" id="RZC72541.1"/>
    </source>
</evidence>
<evidence type="ECO:0000259" key="6">
    <source>
        <dbReference type="SMART" id="SM01332"/>
    </source>
</evidence>
<accession>A0A4Y7KK26</accession>